<dbReference type="EMBL" id="FOPY01000001">
    <property type="protein sequence ID" value="SFH17668.1"/>
    <property type="molecule type" value="Genomic_DNA"/>
</dbReference>
<gene>
    <name evidence="2" type="ORF">SAMN04487959_10196</name>
</gene>
<sequence>MTDPVEKGDIYFFYRPKVNVEKIDSLDDIQRLHVVLVPDDTQNARLFLVGKKRMPDIVKGKSRSTQREWMMNDMTGKPQDIGEALAPMEYETKTRGEQEQGEAIPAGEGRYVILERDNSSRLAYRLFSPEKPGKAQQELRIPAEASYIISVRNPAIDVPGFPDSKPNYPKRLQDKFADKRWIDIDDGKLLDYESAQFLMIGAHAELSEEGVTITGKPNLFKTLGLKKREWPTDALESGKLAEPHMQPEITEPKGDRSKGGERGGKAASATASAAGITKALKGTGFPCSKADLIKQAKANQAAKEVIEVLNELPGRRYETMADVQKALGEIR</sequence>
<evidence type="ECO:0000313" key="2">
    <source>
        <dbReference type="EMBL" id="SFH17668.1"/>
    </source>
</evidence>
<dbReference type="InterPro" id="IPR021527">
    <property type="entry name" value="DUF2795"/>
</dbReference>
<keyword evidence="3" id="KW-1185">Reference proteome</keyword>
<dbReference type="Proteomes" id="UP000199040">
    <property type="component" value="Unassembled WGS sequence"/>
</dbReference>
<dbReference type="STRING" id="442341.SAMN04487959_10196"/>
<accession>A0A1I2XVX5</accession>
<feature type="compositionally biased region" description="Basic and acidic residues" evidence="1">
    <location>
        <begin position="250"/>
        <end position="264"/>
    </location>
</feature>
<name>A0A1I2XVX5_9GAMM</name>
<dbReference type="Pfam" id="PF11387">
    <property type="entry name" value="DUF2795"/>
    <property type="match status" value="1"/>
</dbReference>
<dbReference type="RefSeq" id="WP_244890828.1">
    <property type="nucleotide sequence ID" value="NZ_FOPY01000001.1"/>
</dbReference>
<dbReference type="AlphaFoldDB" id="A0A1I2XVX5"/>
<evidence type="ECO:0000256" key="1">
    <source>
        <dbReference type="SAM" id="MobiDB-lite"/>
    </source>
</evidence>
<evidence type="ECO:0008006" key="4">
    <source>
        <dbReference type="Google" id="ProtNLM"/>
    </source>
</evidence>
<proteinExistence type="predicted"/>
<evidence type="ECO:0000313" key="3">
    <source>
        <dbReference type="Proteomes" id="UP000199040"/>
    </source>
</evidence>
<dbReference type="PANTHER" id="PTHR34776">
    <property type="entry name" value="F17F16.3 PROTEIN"/>
    <property type="match status" value="1"/>
</dbReference>
<protein>
    <recommendedName>
        <fullName evidence="4">DUF2795 domain-containing protein</fullName>
    </recommendedName>
</protein>
<feature type="region of interest" description="Disordered" evidence="1">
    <location>
        <begin position="236"/>
        <end position="271"/>
    </location>
</feature>
<reference evidence="2 3" key="1">
    <citation type="submission" date="2016-10" db="EMBL/GenBank/DDBJ databases">
        <authorList>
            <person name="de Groot N.N."/>
        </authorList>
    </citation>
    <scope>NUCLEOTIDE SEQUENCE [LARGE SCALE GENOMIC DNA]</scope>
    <source>
        <strain evidence="2 3">CGMCC 1.6848</strain>
    </source>
</reference>
<organism evidence="2 3">
    <name type="scientific">Modicisalibacter xianhensis</name>
    <dbReference type="NCBI Taxonomy" id="442341"/>
    <lineage>
        <taxon>Bacteria</taxon>
        <taxon>Pseudomonadati</taxon>
        <taxon>Pseudomonadota</taxon>
        <taxon>Gammaproteobacteria</taxon>
        <taxon>Oceanospirillales</taxon>
        <taxon>Halomonadaceae</taxon>
        <taxon>Modicisalibacter</taxon>
    </lineage>
</organism>
<dbReference type="PANTHER" id="PTHR34776:SF1">
    <property type="entry name" value="F17F16.3 PROTEIN"/>
    <property type="match status" value="1"/>
</dbReference>